<dbReference type="EMBL" id="CAACVG010012579">
    <property type="protein sequence ID" value="VEN60520.1"/>
    <property type="molecule type" value="Genomic_DNA"/>
</dbReference>
<dbReference type="AlphaFoldDB" id="A0A653DJX5"/>
<keyword evidence="2" id="KW-1185">Reference proteome</keyword>
<evidence type="ECO:0000313" key="2">
    <source>
        <dbReference type="Proteomes" id="UP000410492"/>
    </source>
</evidence>
<sequence>MASRREQLERDEMLQNRIIYSLPTRMGNWSEQLALREYETAMTKYKKQHCGLVVQKVKQIFHSVLKPTSLAVEAPYVKFGLNYQLKSLEPSSSDARSLYLSCLLNETDMDAIQHFGHGCCLSASPLRIPCIRNTFRLRSATLDQIEQQVFYGQDVLIEICESGEGQPLYIRCENPSIDTFGELRAVRLSKYPDIYCRFKFLHWNPKKRHETINTTVTPDTTVIIQHVASGQNLAVEPQSLIPKFYGTECLVTCHTYRDTHRMETVENCWSVVSRPISDTALYVRAAKGEDINVEQFDD</sequence>
<reference evidence="1 2" key="1">
    <citation type="submission" date="2019-01" db="EMBL/GenBank/DDBJ databases">
        <authorList>
            <person name="Sayadi A."/>
        </authorList>
    </citation>
    <scope>NUCLEOTIDE SEQUENCE [LARGE SCALE GENOMIC DNA]</scope>
</reference>
<dbReference type="InterPro" id="IPR055325">
    <property type="entry name" value="CF161"/>
</dbReference>
<dbReference type="OrthoDB" id="2126411at2759"/>
<dbReference type="Pfam" id="PF24569">
    <property type="entry name" value="CFAP161"/>
    <property type="match status" value="2"/>
</dbReference>
<dbReference type="GO" id="GO:0031514">
    <property type="term" value="C:motile cilium"/>
    <property type="evidence" value="ECO:0007669"/>
    <property type="project" value="TreeGrafter"/>
</dbReference>
<dbReference type="Proteomes" id="UP000410492">
    <property type="component" value="Unassembled WGS sequence"/>
</dbReference>
<name>A0A653DJX5_CALMS</name>
<evidence type="ECO:0000313" key="1">
    <source>
        <dbReference type="EMBL" id="VEN60520.1"/>
    </source>
</evidence>
<accession>A0A653DJX5</accession>
<organism evidence="1 2">
    <name type="scientific">Callosobruchus maculatus</name>
    <name type="common">Southern cowpea weevil</name>
    <name type="synonym">Pulse bruchid</name>
    <dbReference type="NCBI Taxonomy" id="64391"/>
    <lineage>
        <taxon>Eukaryota</taxon>
        <taxon>Metazoa</taxon>
        <taxon>Ecdysozoa</taxon>
        <taxon>Arthropoda</taxon>
        <taxon>Hexapoda</taxon>
        <taxon>Insecta</taxon>
        <taxon>Pterygota</taxon>
        <taxon>Neoptera</taxon>
        <taxon>Endopterygota</taxon>
        <taxon>Coleoptera</taxon>
        <taxon>Polyphaga</taxon>
        <taxon>Cucujiformia</taxon>
        <taxon>Chrysomeloidea</taxon>
        <taxon>Chrysomelidae</taxon>
        <taxon>Bruchinae</taxon>
        <taxon>Bruchini</taxon>
        <taxon>Callosobruchus</taxon>
    </lineage>
</organism>
<dbReference type="GO" id="GO:0060271">
    <property type="term" value="P:cilium assembly"/>
    <property type="evidence" value="ECO:0007669"/>
    <property type="project" value="TreeGrafter"/>
</dbReference>
<dbReference type="PANTHER" id="PTHR24274:SF1">
    <property type="entry name" value="CILIA- AND FLAGELLA-ASSOCIATED PROTEIN 161"/>
    <property type="match status" value="1"/>
</dbReference>
<protein>
    <recommendedName>
        <fullName evidence="3">Cilia- and flagella-associated protein 161</fullName>
    </recommendedName>
</protein>
<dbReference type="PANTHER" id="PTHR24274">
    <property type="entry name" value="CILIA- AND FLAGELLA-ASSOCIATED PROTEIN 161"/>
    <property type="match status" value="1"/>
</dbReference>
<evidence type="ECO:0008006" key="3">
    <source>
        <dbReference type="Google" id="ProtNLM"/>
    </source>
</evidence>
<gene>
    <name evidence="1" type="ORF">CALMAC_LOCUS18189</name>
</gene>
<proteinExistence type="predicted"/>